<organism evidence="1 2">
    <name type="scientific">Nicrophorus vespilloides</name>
    <name type="common">Boreal carrion beetle</name>
    <dbReference type="NCBI Taxonomy" id="110193"/>
    <lineage>
        <taxon>Eukaryota</taxon>
        <taxon>Metazoa</taxon>
        <taxon>Ecdysozoa</taxon>
        <taxon>Arthropoda</taxon>
        <taxon>Hexapoda</taxon>
        <taxon>Insecta</taxon>
        <taxon>Pterygota</taxon>
        <taxon>Neoptera</taxon>
        <taxon>Endopterygota</taxon>
        <taxon>Coleoptera</taxon>
        <taxon>Polyphaga</taxon>
        <taxon>Staphyliniformia</taxon>
        <taxon>Silphidae</taxon>
        <taxon>Nicrophorinae</taxon>
        <taxon>Nicrophorus</taxon>
    </lineage>
</organism>
<evidence type="ECO:0000313" key="2">
    <source>
        <dbReference type="RefSeq" id="XP_017778206.1"/>
    </source>
</evidence>
<dbReference type="Proteomes" id="UP000695000">
    <property type="component" value="Unplaced"/>
</dbReference>
<dbReference type="RefSeq" id="XP_017778206.1">
    <property type="nucleotide sequence ID" value="XM_017922717.1"/>
</dbReference>
<gene>
    <name evidence="2" type="primary">LOC108563905</name>
</gene>
<dbReference type="GeneID" id="108563905"/>
<proteinExistence type="predicted"/>
<protein>
    <submittedName>
        <fullName evidence="2">Serine/threonine-protein kinase S6KL-like isoform X1</fullName>
    </submittedName>
</protein>
<evidence type="ECO:0000313" key="1">
    <source>
        <dbReference type="Proteomes" id="UP000695000"/>
    </source>
</evidence>
<sequence>MNSSGMRRIFAADRIDLMHVLQFPGLEAPLEMLDVDARRAVLPTDVDLDHPSRDLLRRLLEMEPTKRLRSLRTLHTIAFYKDFSFEDVRNRKVISPNELMRRFYPHGFQRSSSTIQVDGFDADMIET</sequence>
<name>A0ABM1MUF6_NICVS</name>
<accession>A0ABM1MUF6</accession>
<reference evidence="2" key="1">
    <citation type="submission" date="2025-08" db="UniProtKB">
        <authorList>
            <consortium name="RefSeq"/>
        </authorList>
    </citation>
    <scope>IDENTIFICATION</scope>
    <source>
        <tissue evidence="2">Whole Larva</tissue>
    </source>
</reference>
<keyword evidence="1" id="KW-1185">Reference proteome</keyword>